<feature type="non-terminal residue" evidence="2">
    <location>
        <position position="46"/>
    </location>
</feature>
<keyword evidence="1" id="KW-0812">Transmembrane</keyword>
<reference evidence="2 3" key="1">
    <citation type="journal article" date="2018" name="Front. Plant Sci.">
        <title>Red Clover (Trifolium pratense) and Zigzag Clover (T. medium) - A Picture of Genomic Similarities and Differences.</title>
        <authorList>
            <person name="Dluhosova J."/>
            <person name="Istvanek J."/>
            <person name="Nedelnik J."/>
            <person name="Repkova J."/>
        </authorList>
    </citation>
    <scope>NUCLEOTIDE SEQUENCE [LARGE SCALE GENOMIC DNA]</scope>
    <source>
        <strain evidence="3">cv. 10/8</strain>
        <tissue evidence="2">Leaf</tissue>
    </source>
</reference>
<evidence type="ECO:0000313" key="2">
    <source>
        <dbReference type="EMBL" id="MCI49278.1"/>
    </source>
</evidence>
<keyword evidence="1" id="KW-0472">Membrane</keyword>
<dbReference type="Proteomes" id="UP000265520">
    <property type="component" value="Unassembled WGS sequence"/>
</dbReference>
<evidence type="ECO:0000256" key="1">
    <source>
        <dbReference type="SAM" id="Phobius"/>
    </source>
</evidence>
<feature type="transmembrane region" description="Helical" evidence="1">
    <location>
        <begin position="6"/>
        <end position="30"/>
    </location>
</feature>
<dbReference type="EMBL" id="LXQA010398824">
    <property type="protein sequence ID" value="MCI49278.1"/>
    <property type="molecule type" value="Genomic_DNA"/>
</dbReference>
<dbReference type="AlphaFoldDB" id="A0A392SK61"/>
<sequence>MHGGRWRIFLLITSGGDFMTPLVIATFHGYRSSMPTCLAMSVILLG</sequence>
<keyword evidence="3" id="KW-1185">Reference proteome</keyword>
<keyword evidence="1" id="KW-1133">Transmembrane helix</keyword>
<name>A0A392SK61_9FABA</name>
<accession>A0A392SK61</accession>
<protein>
    <submittedName>
        <fullName evidence="2">Uncharacterized protein</fullName>
    </submittedName>
</protein>
<comment type="caution">
    <text evidence="2">The sequence shown here is derived from an EMBL/GenBank/DDBJ whole genome shotgun (WGS) entry which is preliminary data.</text>
</comment>
<evidence type="ECO:0000313" key="3">
    <source>
        <dbReference type="Proteomes" id="UP000265520"/>
    </source>
</evidence>
<organism evidence="2 3">
    <name type="scientific">Trifolium medium</name>
    <dbReference type="NCBI Taxonomy" id="97028"/>
    <lineage>
        <taxon>Eukaryota</taxon>
        <taxon>Viridiplantae</taxon>
        <taxon>Streptophyta</taxon>
        <taxon>Embryophyta</taxon>
        <taxon>Tracheophyta</taxon>
        <taxon>Spermatophyta</taxon>
        <taxon>Magnoliopsida</taxon>
        <taxon>eudicotyledons</taxon>
        <taxon>Gunneridae</taxon>
        <taxon>Pentapetalae</taxon>
        <taxon>rosids</taxon>
        <taxon>fabids</taxon>
        <taxon>Fabales</taxon>
        <taxon>Fabaceae</taxon>
        <taxon>Papilionoideae</taxon>
        <taxon>50 kb inversion clade</taxon>
        <taxon>NPAAA clade</taxon>
        <taxon>Hologalegina</taxon>
        <taxon>IRL clade</taxon>
        <taxon>Trifolieae</taxon>
        <taxon>Trifolium</taxon>
    </lineage>
</organism>
<proteinExistence type="predicted"/>